<keyword evidence="1" id="KW-1133">Transmembrane helix</keyword>
<accession>A0A5Q6RP48</accession>
<feature type="transmembrane region" description="Helical" evidence="1">
    <location>
        <begin position="43"/>
        <end position="61"/>
    </location>
</feature>
<comment type="caution">
    <text evidence="2">The sequence shown here is derived from an EMBL/GenBank/DDBJ whole genome shotgun (WGS) entry which is preliminary data.</text>
</comment>
<reference evidence="2 3" key="1">
    <citation type="submission" date="2019-09" db="EMBL/GenBank/DDBJ databases">
        <title>Mumia zhuanghuii sp. nov. isolated from the intestinal contents of plateau pika (Ochotona curzoniae) in the Qinghai-Tibet plateau of China.</title>
        <authorList>
            <person name="Tian Z."/>
        </authorList>
    </citation>
    <scope>NUCLEOTIDE SEQUENCE [LARGE SCALE GENOMIC DNA]</scope>
    <source>
        <strain evidence="3">350</strain>
    </source>
</reference>
<gene>
    <name evidence="2" type="ORF">FE697_017940</name>
</gene>
<evidence type="ECO:0000313" key="2">
    <source>
        <dbReference type="EMBL" id="KAA1419789.1"/>
    </source>
</evidence>
<sequence length="188" mass="18790">MRTATDGGDRVRRWRAVRACVAASTALAVAVAGHLAGGAAAPPASAVLVAGGLASVLAYGLSARRWSVRTLTGLVLGVQGVVHLWCSMAATSPVGAGVEAAPGPAMLLGHALATVATVALLHRGEAALLALGDVVVARPVRRLAYALRPRLVPQRVGAPHSGGAAPPGLRPLIMLGATLSRRGPPVLA</sequence>
<evidence type="ECO:0000256" key="1">
    <source>
        <dbReference type="SAM" id="Phobius"/>
    </source>
</evidence>
<protein>
    <submittedName>
        <fullName evidence="2">Uncharacterized protein</fullName>
    </submittedName>
</protein>
<name>A0A5Q6RP48_9ACTN</name>
<proteinExistence type="predicted"/>
<dbReference type="EMBL" id="VDFQ02000006">
    <property type="protein sequence ID" value="KAA1419789.1"/>
    <property type="molecule type" value="Genomic_DNA"/>
</dbReference>
<dbReference type="RefSeq" id="WP_149771012.1">
    <property type="nucleotide sequence ID" value="NZ_VDFQ02000006.1"/>
</dbReference>
<dbReference type="Proteomes" id="UP000307768">
    <property type="component" value="Unassembled WGS sequence"/>
</dbReference>
<organism evidence="2 3">
    <name type="scientific">Mumia zhuanghuii</name>
    <dbReference type="NCBI Taxonomy" id="2585211"/>
    <lineage>
        <taxon>Bacteria</taxon>
        <taxon>Bacillati</taxon>
        <taxon>Actinomycetota</taxon>
        <taxon>Actinomycetes</taxon>
        <taxon>Propionibacteriales</taxon>
        <taxon>Nocardioidaceae</taxon>
        <taxon>Mumia</taxon>
    </lineage>
</organism>
<keyword evidence="1" id="KW-0472">Membrane</keyword>
<keyword evidence="1" id="KW-0812">Transmembrane</keyword>
<dbReference type="AlphaFoldDB" id="A0A5Q6RP48"/>
<feature type="transmembrane region" description="Helical" evidence="1">
    <location>
        <begin position="16"/>
        <end position="37"/>
    </location>
</feature>
<evidence type="ECO:0000313" key="3">
    <source>
        <dbReference type="Proteomes" id="UP000307768"/>
    </source>
</evidence>